<dbReference type="Proteomes" id="UP000266673">
    <property type="component" value="Unassembled WGS sequence"/>
</dbReference>
<organism evidence="2 3">
    <name type="scientific">Gigaspora rosea</name>
    <dbReference type="NCBI Taxonomy" id="44941"/>
    <lineage>
        <taxon>Eukaryota</taxon>
        <taxon>Fungi</taxon>
        <taxon>Fungi incertae sedis</taxon>
        <taxon>Mucoromycota</taxon>
        <taxon>Glomeromycotina</taxon>
        <taxon>Glomeromycetes</taxon>
        <taxon>Diversisporales</taxon>
        <taxon>Gigasporaceae</taxon>
        <taxon>Gigaspora</taxon>
    </lineage>
</organism>
<dbReference type="InterPro" id="IPR000358">
    <property type="entry name" value="RNR_small_fam"/>
</dbReference>
<proteinExistence type="predicted"/>
<keyword evidence="1" id="KW-0472">Membrane</keyword>
<evidence type="ECO:0000256" key="1">
    <source>
        <dbReference type="SAM" id="Phobius"/>
    </source>
</evidence>
<dbReference type="SUPFAM" id="SSF47240">
    <property type="entry name" value="Ferritin-like"/>
    <property type="match status" value="1"/>
</dbReference>
<dbReference type="GO" id="GO:0009263">
    <property type="term" value="P:deoxyribonucleotide biosynthetic process"/>
    <property type="evidence" value="ECO:0007669"/>
    <property type="project" value="InterPro"/>
</dbReference>
<evidence type="ECO:0000313" key="3">
    <source>
        <dbReference type="Proteomes" id="UP000266673"/>
    </source>
</evidence>
<dbReference type="Gene3D" id="1.10.620.20">
    <property type="entry name" value="Ribonucleotide Reductase, subunit A"/>
    <property type="match status" value="1"/>
</dbReference>
<dbReference type="Pfam" id="PF00268">
    <property type="entry name" value="Ribonuc_red_sm"/>
    <property type="match status" value="1"/>
</dbReference>
<dbReference type="PANTHER" id="PTHR23409:SF18">
    <property type="entry name" value="RIBONUCLEOSIDE-DIPHOSPHATE REDUCTASE SUBUNIT M2"/>
    <property type="match status" value="1"/>
</dbReference>
<keyword evidence="1" id="KW-1133">Transmembrane helix</keyword>
<dbReference type="InterPro" id="IPR009078">
    <property type="entry name" value="Ferritin-like_SF"/>
</dbReference>
<dbReference type="InterPro" id="IPR012348">
    <property type="entry name" value="RNR-like"/>
</dbReference>
<dbReference type="EMBL" id="QKWP01000137">
    <property type="protein sequence ID" value="RIB26391.1"/>
    <property type="molecule type" value="Genomic_DNA"/>
</dbReference>
<keyword evidence="1" id="KW-0812">Transmembrane</keyword>
<evidence type="ECO:0000313" key="2">
    <source>
        <dbReference type="EMBL" id="RIB26391.1"/>
    </source>
</evidence>
<dbReference type="STRING" id="44941.A0A397VX46"/>
<reference evidence="2 3" key="1">
    <citation type="submission" date="2018-06" db="EMBL/GenBank/DDBJ databases">
        <title>Comparative genomics reveals the genomic features of Rhizophagus irregularis, R. cerebriforme, R. diaphanum and Gigaspora rosea, and their symbiotic lifestyle signature.</title>
        <authorList>
            <person name="Morin E."/>
            <person name="San Clemente H."/>
            <person name="Chen E.C.H."/>
            <person name="De La Providencia I."/>
            <person name="Hainaut M."/>
            <person name="Kuo A."/>
            <person name="Kohler A."/>
            <person name="Murat C."/>
            <person name="Tang N."/>
            <person name="Roy S."/>
            <person name="Loubradou J."/>
            <person name="Henrissat B."/>
            <person name="Grigoriev I.V."/>
            <person name="Corradi N."/>
            <person name="Roux C."/>
            <person name="Martin F.M."/>
        </authorList>
    </citation>
    <scope>NUCLEOTIDE SEQUENCE [LARGE SCALE GENOMIC DNA]</scope>
    <source>
        <strain evidence="2 3">DAOM 194757</strain>
    </source>
</reference>
<name>A0A397VX46_9GLOM</name>
<accession>A0A397VX46</accession>
<comment type="caution">
    <text evidence="2">The sequence shown here is derived from an EMBL/GenBank/DDBJ whole genome shotgun (WGS) entry which is preliminary data.</text>
</comment>
<dbReference type="PANTHER" id="PTHR23409">
    <property type="entry name" value="RIBONUCLEOSIDE-DIPHOSPHATE REDUCTASE SMALL CHAIN"/>
    <property type="match status" value="1"/>
</dbReference>
<sequence>MGSILSALTKKTRNMKSVFVRPWQNKDVMGSHAETYKELCNLVERMKKSEWKRSDIDFEEDIRSLRNLKEQEKNILLMTPGFFLTVDCMVMDSLNNSLLKDLEGLSSKNELLIKTIKFYNEQNRQEQVHDEFYKDMGKALFPKSYNTVLMKCHEEFIKFRRVFDFCREFQERKRPIGERLLAYAFIECIVFFPFFAGIIFHRFKGNIRETVAGNHWVCNEEAMHVLGHSHIYKLVGGVTKSRAREMHKELVCLVKDMWSSRIFCSGKNDVNGFTLRMIHGYIDNLSGYMLWLTGFADKQPDTESQFSYMNYLTAYTRANFFEAKVIEYDTIRDSIYTEGFLTIVLN</sequence>
<keyword evidence="3" id="KW-1185">Reference proteome</keyword>
<dbReference type="AlphaFoldDB" id="A0A397VX46"/>
<feature type="transmembrane region" description="Helical" evidence="1">
    <location>
        <begin position="180"/>
        <end position="200"/>
    </location>
</feature>
<dbReference type="OrthoDB" id="10248373at2759"/>
<gene>
    <name evidence="2" type="ORF">C2G38_2030259</name>
</gene>
<dbReference type="GO" id="GO:0016491">
    <property type="term" value="F:oxidoreductase activity"/>
    <property type="evidence" value="ECO:0007669"/>
    <property type="project" value="InterPro"/>
</dbReference>
<protein>
    <submittedName>
        <fullName evidence="2">Ferritin-like superfamily</fullName>
    </submittedName>
</protein>